<feature type="domain" description="Signal transduction histidine kinase HWE region" evidence="8">
    <location>
        <begin position="313"/>
        <end position="395"/>
    </location>
</feature>
<dbReference type="Pfam" id="PF07536">
    <property type="entry name" value="HWE_HK"/>
    <property type="match status" value="1"/>
</dbReference>
<evidence type="ECO:0000313" key="9">
    <source>
        <dbReference type="EMBL" id="TPW31025.1"/>
    </source>
</evidence>
<evidence type="ECO:0000256" key="7">
    <source>
        <dbReference type="ARBA" id="ARBA00022840"/>
    </source>
</evidence>
<dbReference type="AlphaFoldDB" id="A0A506UDW8"/>
<evidence type="ECO:0000256" key="2">
    <source>
        <dbReference type="ARBA" id="ARBA00012438"/>
    </source>
</evidence>
<dbReference type="RefSeq" id="WP_141148897.1">
    <property type="nucleotide sequence ID" value="NZ_VHLG01000004.1"/>
</dbReference>
<evidence type="ECO:0000259" key="8">
    <source>
        <dbReference type="SMART" id="SM00911"/>
    </source>
</evidence>
<evidence type="ECO:0000256" key="4">
    <source>
        <dbReference type="ARBA" id="ARBA00022679"/>
    </source>
</evidence>
<keyword evidence="3" id="KW-0597">Phosphoprotein</keyword>
<keyword evidence="7" id="KW-0067">ATP-binding</keyword>
<comment type="caution">
    <text evidence="9">The sequence shown here is derived from an EMBL/GenBank/DDBJ whole genome shotgun (WGS) entry which is preliminary data.</text>
</comment>
<name>A0A506UDW8_9HYPH</name>
<dbReference type="GO" id="GO:0005524">
    <property type="term" value="F:ATP binding"/>
    <property type="evidence" value="ECO:0007669"/>
    <property type="project" value="UniProtKB-KW"/>
</dbReference>
<accession>A0A506UDW8</accession>
<gene>
    <name evidence="9" type="ORF">FJU08_10235</name>
</gene>
<reference evidence="9 10" key="1">
    <citation type="submission" date="2019-06" db="EMBL/GenBank/DDBJ databases">
        <authorList>
            <person name="Li M."/>
        </authorList>
    </citation>
    <scope>NUCLEOTIDE SEQUENCE [LARGE SCALE GENOMIC DNA]</scope>
    <source>
        <strain evidence="9 10">BGMRC2036</strain>
    </source>
</reference>
<dbReference type="GO" id="GO:0004673">
    <property type="term" value="F:protein histidine kinase activity"/>
    <property type="evidence" value="ECO:0007669"/>
    <property type="project" value="UniProtKB-EC"/>
</dbReference>
<keyword evidence="10" id="KW-1185">Reference proteome</keyword>
<dbReference type="Gene3D" id="3.30.565.10">
    <property type="entry name" value="Histidine kinase-like ATPase, C-terminal domain"/>
    <property type="match status" value="1"/>
</dbReference>
<dbReference type="Proteomes" id="UP000318801">
    <property type="component" value="Unassembled WGS sequence"/>
</dbReference>
<keyword evidence="6 9" id="KW-0418">Kinase</keyword>
<organism evidence="9 10">
    <name type="scientific">Martelella alba</name>
    <dbReference type="NCBI Taxonomy" id="2590451"/>
    <lineage>
        <taxon>Bacteria</taxon>
        <taxon>Pseudomonadati</taxon>
        <taxon>Pseudomonadota</taxon>
        <taxon>Alphaproteobacteria</taxon>
        <taxon>Hyphomicrobiales</taxon>
        <taxon>Aurantimonadaceae</taxon>
        <taxon>Martelella</taxon>
    </lineage>
</organism>
<proteinExistence type="predicted"/>
<sequence>MKHLPQELVEVIKDETRLKILSQYILRSEDGDADFDTVTGQAARLFSAPFAFLMVIDFDRNWVQSAFGMAMSEVETGKGLSAYPIAGGVEPALEIHNPQDDPRFEHSVPEYQGRPAMFFVGAPVYVQGVKAGTLCVFDTEPHEKSPVEALVALRRLADLSGSLYELKDAARGKASADLALSRAETRHSLALRAANIAAWSWDGTSGAIECDNTLRAMLDLPVGEPVTFRNALDAIAPSMRGATMRAFKGALARGEEYQGEIRVSSSGRWLLALGRTYDNPVSARGGIRPVFGVVVDITATKASEEKTRLLLRELNHRVKNTLAIVQSIASQTLRRSRSSAEFTMSFSARLQALSLAHTLLSDEQWGAIEVERLLRSQIAPYTDRFDRQIAINGDTVYLDPDEALALGLVIHELASNAAKFGALTAERGMVDIAVKRVVGKQGRYLDLTWQEVGGPPVTVPDQQGFGSVLIKRSLDKVVGSRVDVVYAKSGLKVHINMPLRMR</sequence>
<evidence type="ECO:0000256" key="6">
    <source>
        <dbReference type="ARBA" id="ARBA00022777"/>
    </source>
</evidence>
<dbReference type="Gene3D" id="3.30.450.40">
    <property type="match status" value="1"/>
</dbReference>
<evidence type="ECO:0000256" key="3">
    <source>
        <dbReference type="ARBA" id="ARBA00022553"/>
    </source>
</evidence>
<dbReference type="SUPFAM" id="SSF55785">
    <property type="entry name" value="PYP-like sensor domain (PAS domain)"/>
    <property type="match status" value="1"/>
</dbReference>
<dbReference type="SUPFAM" id="SSF55781">
    <property type="entry name" value="GAF domain-like"/>
    <property type="match status" value="1"/>
</dbReference>
<protein>
    <recommendedName>
        <fullName evidence="2">histidine kinase</fullName>
        <ecNumber evidence="2">2.7.13.3</ecNumber>
    </recommendedName>
</protein>
<dbReference type="InterPro" id="IPR029016">
    <property type="entry name" value="GAF-like_dom_sf"/>
</dbReference>
<comment type="catalytic activity">
    <reaction evidence="1">
        <text>ATP + protein L-histidine = ADP + protein N-phospho-L-histidine.</text>
        <dbReference type="EC" id="2.7.13.3"/>
    </reaction>
</comment>
<evidence type="ECO:0000256" key="5">
    <source>
        <dbReference type="ARBA" id="ARBA00022741"/>
    </source>
</evidence>
<dbReference type="InterPro" id="IPR035965">
    <property type="entry name" value="PAS-like_dom_sf"/>
</dbReference>
<dbReference type="SMART" id="SM00911">
    <property type="entry name" value="HWE_HK"/>
    <property type="match status" value="1"/>
</dbReference>
<dbReference type="EC" id="2.7.13.3" evidence="2"/>
<dbReference type="InterPro" id="IPR036890">
    <property type="entry name" value="HATPase_C_sf"/>
</dbReference>
<keyword evidence="5" id="KW-0547">Nucleotide-binding</keyword>
<dbReference type="Gene3D" id="3.30.450.20">
    <property type="entry name" value="PAS domain"/>
    <property type="match status" value="1"/>
</dbReference>
<dbReference type="InterPro" id="IPR011102">
    <property type="entry name" value="Sig_transdc_His_kinase_HWE"/>
</dbReference>
<evidence type="ECO:0000313" key="10">
    <source>
        <dbReference type="Proteomes" id="UP000318801"/>
    </source>
</evidence>
<dbReference type="PANTHER" id="PTHR41523:SF7">
    <property type="entry name" value="HISTIDINE KINASE"/>
    <property type="match status" value="1"/>
</dbReference>
<dbReference type="EMBL" id="VHLG01000004">
    <property type="protein sequence ID" value="TPW31025.1"/>
    <property type="molecule type" value="Genomic_DNA"/>
</dbReference>
<evidence type="ECO:0000256" key="1">
    <source>
        <dbReference type="ARBA" id="ARBA00000085"/>
    </source>
</evidence>
<dbReference type="OrthoDB" id="341208at2"/>
<keyword evidence="4" id="KW-0808">Transferase</keyword>
<dbReference type="PANTHER" id="PTHR41523">
    <property type="entry name" value="TWO-COMPONENT SYSTEM SENSOR PROTEIN"/>
    <property type="match status" value="1"/>
</dbReference>